<keyword evidence="12 14" id="KW-0902">Two-component regulatory system</keyword>
<keyword evidence="11" id="KW-1133">Transmembrane helix</keyword>
<comment type="subcellular location">
    <subcellularLocation>
        <location evidence="2">Cell inner membrane</location>
        <topology evidence="2">Multi-pass membrane protein</topology>
    </subcellularLocation>
</comment>
<dbReference type="GO" id="GO:0005886">
    <property type="term" value="C:plasma membrane"/>
    <property type="evidence" value="ECO:0007669"/>
    <property type="project" value="UniProtKB-SubCell"/>
</dbReference>
<dbReference type="GO" id="GO:0046983">
    <property type="term" value="F:protein dimerization activity"/>
    <property type="evidence" value="ECO:0007669"/>
    <property type="project" value="UniProtKB-UniRule"/>
</dbReference>
<keyword evidence="9 14" id="KW-0418">Kinase</keyword>
<evidence type="ECO:0000256" key="4">
    <source>
        <dbReference type="ARBA" id="ARBA00022519"/>
    </source>
</evidence>
<dbReference type="SMART" id="SM00304">
    <property type="entry name" value="HAMP"/>
    <property type="match status" value="1"/>
</dbReference>
<dbReference type="GO" id="GO:0000155">
    <property type="term" value="F:phosphorelay sensor kinase activity"/>
    <property type="evidence" value="ECO:0007669"/>
    <property type="project" value="UniProtKB-UniRule"/>
</dbReference>
<dbReference type="SUPFAM" id="SSF55874">
    <property type="entry name" value="ATPase domain of HSP90 chaperone/DNA topoisomerase II/histidine kinase"/>
    <property type="match status" value="1"/>
</dbReference>
<dbReference type="Gene3D" id="1.10.8.500">
    <property type="entry name" value="HAMP domain in histidine kinase"/>
    <property type="match status" value="1"/>
</dbReference>
<dbReference type="InterPro" id="IPR011712">
    <property type="entry name" value="Sig_transdc_His_kin_sub3_dim/P"/>
</dbReference>
<keyword evidence="4 14" id="KW-0997">Cell inner membrane</keyword>
<dbReference type="InterPro" id="IPR036890">
    <property type="entry name" value="HATPase_C_sf"/>
</dbReference>
<proteinExistence type="predicted"/>
<evidence type="ECO:0000256" key="5">
    <source>
        <dbReference type="ARBA" id="ARBA00022553"/>
    </source>
</evidence>
<evidence type="ECO:0000256" key="14">
    <source>
        <dbReference type="PIRNR" id="PIRNR003167"/>
    </source>
</evidence>
<comment type="catalytic activity">
    <reaction evidence="1 14">
        <text>ATP + protein L-histidine = ADP + protein N-phospho-L-histidine.</text>
        <dbReference type="EC" id="2.7.13.3"/>
    </reaction>
</comment>
<name>A0A1Y0D0H5_9GAMM</name>
<protein>
    <recommendedName>
        <fullName evidence="14">Sensor protein</fullName>
        <ecNumber evidence="14">2.7.13.3</ecNumber>
    </recommendedName>
</protein>
<dbReference type="Gene3D" id="1.20.5.1930">
    <property type="match status" value="1"/>
</dbReference>
<evidence type="ECO:0000256" key="7">
    <source>
        <dbReference type="ARBA" id="ARBA00022692"/>
    </source>
</evidence>
<evidence type="ECO:0000313" key="16">
    <source>
        <dbReference type="EMBL" id="ART81091.1"/>
    </source>
</evidence>
<evidence type="ECO:0000256" key="2">
    <source>
        <dbReference type="ARBA" id="ARBA00004429"/>
    </source>
</evidence>
<dbReference type="KEGG" id="ocm:CBP12_03795"/>
<evidence type="ECO:0000256" key="13">
    <source>
        <dbReference type="ARBA" id="ARBA00023136"/>
    </source>
</evidence>
<dbReference type="SUPFAM" id="SSF158472">
    <property type="entry name" value="HAMP domain-like"/>
    <property type="match status" value="1"/>
</dbReference>
<dbReference type="OrthoDB" id="9811306at2"/>
<evidence type="ECO:0000256" key="3">
    <source>
        <dbReference type="ARBA" id="ARBA00022475"/>
    </source>
</evidence>
<keyword evidence="8 14" id="KW-0547">Nucleotide-binding</keyword>
<dbReference type="Pfam" id="PF00672">
    <property type="entry name" value="HAMP"/>
    <property type="match status" value="1"/>
</dbReference>
<keyword evidence="10 14" id="KW-0067">ATP-binding</keyword>
<evidence type="ECO:0000256" key="6">
    <source>
        <dbReference type="ARBA" id="ARBA00022679"/>
    </source>
</evidence>
<gene>
    <name evidence="16" type="ORF">CBP12_03795</name>
</gene>
<dbReference type="Gene3D" id="1.20.120.960">
    <property type="entry name" value="Histidine kinase NarX, sensor domain"/>
    <property type="match status" value="1"/>
</dbReference>
<dbReference type="Pfam" id="PF02518">
    <property type="entry name" value="HATPase_c"/>
    <property type="match status" value="1"/>
</dbReference>
<dbReference type="Pfam" id="PF13675">
    <property type="entry name" value="PilJ"/>
    <property type="match status" value="1"/>
</dbReference>
<dbReference type="InterPro" id="IPR029095">
    <property type="entry name" value="NarX-like_N"/>
</dbReference>
<dbReference type="EC" id="2.7.13.3" evidence="14"/>
<keyword evidence="13 14" id="KW-0472">Membrane</keyword>
<dbReference type="PANTHER" id="PTHR24421:SF10">
    <property type="entry name" value="NITRATE_NITRITE SENSOR PROTEIN NARQ"/>
    <property type="match status" value="1"/>
</dbReference>
<sequence length="576" mass="64254">MYQGEAIRGDAEAINKSGSLRMQAYRLALLSRESNPQIIADYIVQFENTLNTSALLSAIEKNDQPALSSQYARVVYQWQELMLPLLQKTPLQQRDFNVEVPIFVTLLDELVKELQLESEYKLHVIRSLQVGTLFICVMLGIIVTLRVHNNVLIPLKELVNLAKKIGRGSFEGRVKVIARNELGVLADTLNQMSAQLSELYTHLEQKVDEKTQELQLSNRSLALLFNSAQRLYNHSGANPQPIFAELLKPIEQTLNLGPVSLCLTSTLDNPNHEAHSALTSTPGHAPDYCQLPNCAQCPLFINKGLTEHGTQVVSFAIRGARDDLGQLRVEVPLGTVLEHWQQQLITALTELFSASLNLHHLGHNQARIALMEERAVIARELHDSLAQVLSYQKIQLARLKKQIALEAPPAEINDTVIEIQTGLSSAYRQLRELLVTFRIKLDTPGLGAALHSTVGEFSELTEVNIQTQYRLEHCPLTPNEEIHCLQIIREALSNVVKHAQAQHCMVTLYQEESGTIHLCIEDDGIGITSSDSPAGHYGLSILTERAHSLSGDITIEALEQGTGIYVQFLPHYKRCQ</sequence>
<dbReference type="Pfam" id="PF07730">
    <property type="entry name" value="HisKA_3"/>
    <property type="match status" value="1"/>
</dbReference>
<dbReference type="AlphaFoldDB" id="A0A1Y0D0H5"/>
<dbReference type="CDD" id="cd19408">
    <property type="entry name" value="NarX_NarQ_sensor"/>
    <property type="match status" value="1"/>
</dbReference>
<dbReference type="CDD" id="cd06225">
    <property type="entry name" value="HAMP"/>
    <property type="match status" value="1"/>
</dbReference>
<keyword evidence="6 14" id="KW-0808">Transferase</keyword>
<evidence type="ECO:0000256" key="9">
    <source>
        <dbReference type="ARBA" id="ARBA00022777"/>
    </source>
</evidence>
<keyword evidence="17" id="KW-1185">Reference proteome</keyword>
<dbReference type="InterPro" id="IPR042295">
    <property type="entry name" value="NarX-like_N_sf"/>
</dbReference>
<dbReference type="PANTHER" id="PTHR24421">
    <property type="entry name" value="NITRATE/NITRITE SENSOR PROTEIN NARX-RELATED"/>
    <property type="match status" value="1"/>
</dbReference>
<accession>A0A1Y0D0H5</accession>
<reference evidence="17" key="1">
    <citation type="submission" date="2017-05" db="EMBL/GenBank/DDBJ databases">
        <authorList>
            <person name="Sung H."/>
        </authorList>
    </citation>
    <scope>NUCLEOTIDE SEQUENCE [LARGE SCALE GENOMIC DNA]</scope>
    <source>
        <strain evidence="17">AMac2203</strain>
    </source>
</reference>
<dbReference type="CDD" id="cd16917">
    <property type="entry name" value="HATPase_UhpB-NarQ-NarX-like"/>
    <property type="match status" value="1"/>
</dbReference>
<dbReference type="InterPro" id="IPR016380">
    <property type="entry name" value="Sig_transdc_His_kin_NarX/NarQ"/>
</dbReference>
<dbReference type="Proteomes" id="UP000243793">
    <property type="component" value="Chromosome"/>
</dbReference>
<evidence type="ECO:0000256" key="12">
    <source>
        <dbReference type="ARBA" id="ARBA00023012"/>
    </source>
</evidence>
<dbReference type="SMART" id="SM00387">
    <property type="entry name" value="HATPase_c"/>
    <property type="match status" value="1"/>
</dbReference>
<evidence type="ECO:0000259" key="15">
    <source>
        <dbReference type="PROSITE" id="PS50885"/>
    </source>
</evidence>
<dbReference type="InterPro" id="IPR003660">
    <property type="entry name" value="HAMP_dom"/>
</dbReference>
<evidence type="ECO:0000256" key="10">
    <source>
        <dbReference type="ARBA" id="ARBA00022840"/>
    </source>
</evidence>
<dbReference type="InterPro" id="IPR050482">
    <property type="entry name" value="Sensor_HK_TwoCompSys"/>
</dbReference>
<evidence type="ECO:0000313" key="17">
    <source>
        <dbReference type="Proteomes" id="UP000243793"/>
    </source>
</evidence>
<organism evidence="16 17">
    <name type="scientific">Oceanisphaera avium</name>
    <dbReference type="NCBI Taxonomy" id="1903694"/>
    <lineage>
        <taxon>Bacteria</taxon>
        <taxon>Pseudomonadati</taxon>
        <taxon>Pseudomonadota</taxon>
        <taxon>Gammaproteobacteria</taxon>
        <taxon>Aeromonadales</taxon>
        <taxon>Aeromonadaceae</taxon>
        <taxon>Oceanisphaera</taxon>
    </lineage>
</organism>
<dbReference type="InterPro" id="IPR003594">
    <property type="entry name" value="HATPase_dom"/>
</dbReference>
<evidence type="ECO:0000256" key="1">
    <source>
        <dbReference type="ARBA" id="ARBA00000085"/>
    </source>
</evidence>
<keyword evidence="5" id="KW-0597">Phosphoprotein</keyword>
<dbReference type="EMBL" id="CP021376">
    <property type="protein sequence ID" value="ART81091.1"/>
    <property type="molecule type" value="Genomic_DNA"/>
</dbReference>
<dbReference type="PROSITE" id="PS50885">
    <property type="entry name" value="HAMP"/>
    <property type="match status" value="1"/>
</dbReference>
<keyword evidence="3 14" id="KW-1003">Cell membrane</keyword>
<dbReference type="PIRSF" id="PIRSF003167">
    <property type="entry name" value="STHK_NarX/NarQ"/>
    <property type="match status" value="1"/>
</dbReference>
<evidence type="ECO:0000256" key="8">
    <source>
        <dbReference type="ARBA" id="ARBA00022741"/>
    </source>
</evidence>
<feature type="domain" description="HAMP" evidence="15">
    <location>
        <begin position="149"/>
        <end position="201"/>
    </location>
</feature>
<dbReference type="GO" id="GO:0005524">
    <property type="term" value="F:ATP binding"/>
    <property type="evidence" value="ECO:0007669"/>
    <property type="project" value="UniProtKB-UniRule"/>
</dbReference>
<evidence type="ECO:0000256" key="11">
    <source>
        <dbReference type="ARBA" id="ARBA00022989"/>
    </source>
</evidence>
<dbReference type="Gene3D" id="3.30.565.10">
    <property type="entry name" value="Histidine kinase-like ATPase, C-terminal domain"/>
    <property type="match status" value="1"/>
</dbReference>
<keyword evidence="7" id="KW-0812">Transmembrane</keyword>